<evidence type="ECO:0000259" key="2">
    <source>
        <dbReference type="PROSITE" id="PS50994"/>
    </source>
</evidence>
<evidence type="ECO:0000256" key="1">
    <source>
        <dbReference type="SAM" id="MobiDB-lite"/>
    </source>
</evidence>
<dbReference type="SUPFAM" id="SSF53098">
    <property type="entry name" value="Ribonuclease H-like"/>
    <property type="match status" value="1"/>
</dbReference>
<feature type="region of interest" description="Disordered" evidence="1">
    <location>
        <begin position="332"/>
        <end position="353"/>
    </location>
</feature>
<dbReference type="PANTHER" id="PTHR35004:SF7">
    <property type="entry name" value="INTEGRASE PROTEIN"/>
    <property type="match status" value="1"/>
</dbReference>
<reference evidence="3" key="1">
    <citation type="submission" date="2021-11" db="EMBL/GenBank/DDBJ databases">
        <title>Development of a sustainable strategy for remediation of hydrocarbon-contaminated territories based on the waste exchange concept.</title>
        <authorList>
            <person name="Elkin A."/>
        </authorList>
    </citation>
    <scope>NUCLEOTIDE SEQUENCE</scope>
    <source>
        <strain evidence="3">IEGM 757</strain>
    </source>
</reference>
<dbReference type="PROSITE" id="PS50994">
    <property type="entry name" value="INTEGRASE"/>
    <property type="match status" value="1"/>
</dbReference>
<organism evidence="3 4">
    <name type="scientific">Rhodococcus rhodochrous</name>
    <dbReference type="NCBI Taxonomy" id="1829"/>
    <lineage>
        <taxon>Bacteria</taxon>
        <taxon>Bacillati</taxon>
        <taxon>Actinomycetota</taxon>
        <taxon>Actinomycetes</taxon>
        <taxon>Mycobacteriales</taxon>
        <taxon>Nocardiaceae</taxon>
        <taxon>Rhodococcus</taxon>
    </lineage>
</organism>
<dbReference type="AlphaFoldDB" id="A0AAW4XQN5"/>
<protein>
    <submittedName>
        <fullName evidence="3">Integrase core domain-containing protein</fullName>
    </submittedName>
</protein>
<sequence length="511" mass="57457">AVEALICEMRRQHRRWGARRLTYELSRQLGSTAPSRSTIHRVLVRNGLVNPQQQQHKRKYRRWAREAPMHLWQLDLVGGIFLSDGRECKMLTGIDDHSRFVVVAAVLPTPSGHAVSDAFITAMDRWGVPFEVLTDNGKQFTGKHTRPLPVEVLFERTCREYGITPRLTKRRSPTTTGKIERFHRTLRRELLDETGTFDTIETAQQAIDEWVHAYNHFRPHQALDMSAPADLFRTRTTTDPDRRETETPALTERRPASPLTRHTDAVEFDAVVPVAGVVTIAGAQQLWVGKNHAGRTVVVWADLASVHVLLDDIVIKTVRSRLTTTDLERLTRRGTRPGRPTPAAAAVDTSTAATRPRGIEIDRTANRDGIVVVRGHDLHLGVTTSGLRVTLRIEADLIHVTDGRHLLKTLPNPLDIGEIRRLTGVRRTTTALPPPPPAGPQSVQRRVPENGQIMVAGQRIRVSRTHAGTIVTVLVDDHYLRVLDGTRELSLHARTTTKALRNFNAHRPRDR</sequence>
<gene>
    <name evidence="3" type="ORF">LQ384_28965</name>
</gene>
<feature type="region of interest" description="Disordered" evidence="1">
    <location>
        <begin position="233"/>
        <end position="262"/>
    </location>
</feature>
<dbReference type="Proteomes" id="UP001198630">
    <property type="component" value="Unassembled WGS sequence"/>
</dbReference>
<dbReference type="InterPro" id="IPR012337">
    <property type="entry name" value="RNaseH-like_sf"/>
</dbReference>
<dbReference type="InterPro" id="IPR001584">
    <property type="entry name" value="Integrase_cat-core"/>
</dbReference>
<feature type="compositionally biased region" description="Low complexity" evidence="1">
    <location>
        <begin position="337"/>
        <end position="353"/>
    </location>
</feature>
<dbReference type="Gene3D" id="3.30.420.10">
    <property type="entry name" value="Ribonuclease H-like superfamily/Ribonuclease H"/>
    <property type="match status" value="1"/>
</dbReference>
<proteinExistence type="predicted"/>
<evidence type="ECO:0000313" key="4">
    <source>
        <dbReference type="Proteomes" id="UP001198630"/>
    </source>
</evidence>
<name>A0AAW4XQN5_RHORH</name>
<evidence type="ECO:0000313" key="3">
    <source>
        <dbReference type="EMBL" id="MCD2115104.1"/>
    </source>
</evidence>
<dbReference type="PANTHER" id="PTHR35004">
    <property type="entry name" value="TRANSPOSASE RV3428C-RELATED"/>
    <property type="match status" value="1"/>
</dbReference>
<feature type="non-terminal residue" evidence="3">
    <location>
        <position position="1"/>
    </location>
</feature>
<dbReference type="GO" id="GO:0003676">
    <property type="term" value="F:nucleic acid binding"/>
    <property type="evidence" value="ECO:0007669"/>
    <property type="project" value="InterPro"/>
</dbReference>
<dbReference type="GO" id="GO:0015074">
    <property type="term" value="P:DNA integration"/>
    <property type="evidence" value="ECO:0007669"/>
    <property type="project" value="InterPro"/>
</dbReference>
<dbReference type="InterPro" id="IPR036397">
    <property type="entry name" value="RNaseH_sf"/>
</dbReference>
<dbReference type="RefSeq" id="WP_230792991.1">
    <property type="nucleotide sequence ID" value="NZ_JAJNCO010000054.1"/>
</dbReference>
<feature type="domain" description="Integrase catalytic" evidence="2">
    <location>
        <begin position="64"/>
        <end position="236"/>
    </location>
</feature>
<comment type="caution">
    <text evidence="3">The sequence shown here is derived from an EMBL/GenBank/DDBJ whole genome shotgun (WGS) entry which is preliminary data.</text>
</comment>
<accession>A0AAW4XQN5</accession>
<dbReference type="Pfam" id="PF13683">
    <property type="entry name" value="rve_3"/>
    <property type="match status" value="1"/>
</dbReference>
<dbReference type="EMBL" id="JAJNCO010000054">
    <property type="protein sequence ID" value="MCD2115104.1"/>
    <property type="molecule type" value="Genomic_DNA"/>
</dbReference>